<organism evidence="3 4">
    <name type="scientific">Nonomuraea polychroma</name>
    <dbReference type="NCBI Taxonomy" id="46176"/>
    <lineage>
        <taxon>Bacteria</taxon>
        <taxon>Bacillati</taxon>
        <taxon>Actinomycetota</taxon>
        <taxon>Actinomycetes</taxon>
        <taxon>Streptosporangiales</taxon>
        <taxon>Streptosporangiaceae</taxon>
        <taxon>Nonomuraea</taxon>
    </lineage>
</organism>
<accession>A0A438MGC9</accession>
<protein>
    <submittedName>
        <fullName evidence="3">Uncharacterized protein (TIGR04222 family)</fullName>
    </submittedName>
</protein>
<dbReference type="OrthoDB" id="3620552at2"/>
<dbReference type="RefSeq" id="WP_127936459.1">
    <property type="nucleotide sequence ID" value="NZ_SAUN01000001.1"/>
</dbReference>
<dbReference type="Proteomes" id="UP000284824">
    <property type="component" value="Unassembled WGS sequence"/>
</dbReference>
<feature type="region of interest" description="Disordered" evidence="1">
    <location>
        <begin position="302"/>
        <end position="334"/>
    </location>
</feature>
<keyword evidence="4" id="KW-1185">Reference proteome</keyword>
<evidence type="ECO:0000313" key="4">
    <source>
        <dbReference type="Proteomes" id="UP000284824"/>
    </source>
</evidence>
<reference evidence="3 4" key="1">
    <citation type="submission" date="2019-01" db="EMBL/GenBank/DDBJ databases">
        <title>Sequencing the genomes of 1000 actinobacteria strains.</title>
        <authorList>
            <person name="Klenk H.-P."/>
        </authorList>
    </citation>
    <scope>NUCLEOTIDE SEQUENCE [LARGE SCALE GENOMIC DNA]</scope>
    <source>
        <strain evidence="3 4">DSM 43925</strain>
    </source>
</reference>
<name>A0A438MGC9_9ACTN</name>
<evidence type="ECO:0000313" key="3">
    <source>
        <dbReference type="EMBL" id="RVX44726.1"/>
    </source>
</evidence>
<evidence type="ECO:0000256" key="1">
    <source>
        <dbReference type="SAM" id="MobiDB-lite"/>
    </source>
</evidence>
<dbReference type="NCBIfam" id="TIGR04222">
    <property type="entry name" value="near_uncomplex"/>
    <property type="match status" value="1"/>
</dbReference>
<dbReference type="EMBL" id="SAUN01000001">
    <property type="protein sequence ID" value="RVX44726.1"/>
    <property type="molecule type" value="Genomic_DNA"/>
</dbReference>
<feature type="transmembrane region" description="Helical" evidence="2">
    <location>
        <begin position="153"/>
        <end position="172"/>
    </location>
</feature>
<dbReference type="InterPro" id="IPR026467">
    <property type="entry name" value="Ser/Gly_Cys_C_dom"/>
</dbReference>
<sequence>MEFVLLLAALGVALLVNAAVRRVEKERRRVSDATLSGPGHALSHYELAYLSGGPRRAINTALAVLATAGAVRVSRGSQVTPVHGAPPSPVPIEQAVLATLAARPGGYRASELRRVLAAHPALAELAAGLERRGLIVPEQAFAEAWRRRDHLQMVTTGAVGFAVGALVVSAFIDMSALTFVALLIFIGIALCTGAAGLARHRRSLRNVVTREGREVLRSARDHHPRGLRDQSSLALAVGVPVALYGLADAGDQTLCDELSAGDPGGDCVGSCGTHGGGDGATFGTDSHGGLDFGGGSSSCGSGSSSCGSGSSSCSSSSSGGSSCGGGGGCGGGGS</sequence>
<keyword evidence="2" id="KW-0812">Transmembrane</keyword>
<keyword evidence="2" id="KW-0472">Membrane</keyword>
<evidence type="ECO:0000256" key="2">
    <source>
        <dbReference type="SAM" id="Phobius"/>
    </source>
</evidence>
<proteinExistence type="predicted"/>
<keyword evidence="2" id="KW-1133">Transmembrane helix</keyword>
<feature type="compositionally biased region" description="Gly residues" evidence="1">
    <location>
        <begin position="321"/>
        <end position="334"/>
    </location>
</feature>
<gene>
    <name evidence="3" type="ORF">EDD27_7472</name>
</gene>
<comment type="caution">
    <text evidence="3">The sequence shown here is derived from an EMBL/GenBank/DDBJ whole genome shotgun (WGS) entry which is preliminary data.</text>
</comment>
<feature type="compositionally biased region" description="Low complexity" evidence="1">
    <location>
        <begin position="302"/>
        <end position="320"/>
    </location>
</feature>
<dbReference type="AlphaFoldDB" id="A0A438MGC9"/>
<feature type="transmembrane region" description="Helical" evidence="2">
    <location>
        <begin position="178"/>
        <end position="198"/>
    </location>
</feature>